<proteinExistence type="inferred from homology"/>
<dbReference type="Pfam" id="PF02410">
    <property type="entry name" value="RsfS"/>
    <property type="match status" value="1"/>
</dbReference>
<accession>A0ABR8D998</accession>
<dbReference type="InterPro" id="IPR043519">
    <property type="entry name" value="NT_sf"/>
</dbReference>
<gene>
    <name evidence="2 3" type="primary">rsfS</name>
    <name evidence="3" type="ORF">H6G83_20700</name>
</gene>
<dbReference type="PANTHER" id="PTHR21043">
    <property type="entry name" value="IOJAP SUPERFAMILY ORTHOLOG"/>
    <property type="match status" value="1"/>
</dbReference>
<comment type="similarity">
    <text evidence="1 2">Belongs to the Iojap/RsfS family.</text>
</comment>
<comment type="subcellular location">
    <subcellularLocation>
        <location evidence="2">Cytoplasm</location>
    </subcellularLocation>
</comment>
<dbReference type="NCBIfam" id="TIGR00090">
    <property type="entry name" value="rsfS_iojap_ybeB"/>
    <property type="match status" value="1"/>
</dbReference>
<dbReference type="HAMAP" id="MF_01477">
    <property type="entry name" value="Iojap_RsfS"/>
    <property type="match status" value="1"/>
</dbReference>
<evidence type="ECO:0000256" key="2">
    <source>
        <dbReference type="HAMAP-Rule" id="MF_01477"/>
    </source>
</evidence>
<reference evidence="3 4" key="1">
    <citation type="journal article" date="2020" name="ISME J.">
        <title>Comparative genomics reveals insights into cyanobacterial evolution and habitat adaptation.</title>
        <authorList>
            <person name="Chen M.Y."/>
            <person name="Teng W.K."/>
            <person name="Zhao L."/>
            <person name="Hu C.X."/>
            <person name="Zhou Y.K."/>
            <person name="Han B.P."/>
            <person name="Song L.R."/>
            <person name="Shu W.S."/>
        </authorList>
    </citation>
    <scope>NUCLEOTIDE SEQUENCE [LARGE SCALE GENOMIC DNA]</scope>
    <source>
        <strain evidence="3 4">FACHB-119</strain>
    </source>
</reference>
<evidence type="ECO:0000256" key="1">
    <source>
        <dbReference type="ARBA" id="ARBA00010574"/>
    </source>
</evidence>
<protein>
    <recommendedName>
        <fullName evidence="2">Ribosomal silencing factor RsfS</fullName>
    </recommendedName>
</protein>
<dbReference type="EMBL" id="JACJSG010000029">
    <property type="protein sequence ID" value="MBD2502993.1"/>
    <property type="molecule type" value="Genomic_DNA"/>
</dbReference>
<comment type="caution">
    <text evidence="3">The sequence shown here is derived from an EMBL/GenBank/DDBJ whole genome shotgun (WGS) entry which is preliminary data.</text>
</comment>
<keyword evidence="4" id="KW-1185">Reference proteome</keyword>
<sequence length="151" mass="16944">MSDYFQGIPLQSVSVAKSATRSPEAATELSGKLALTIAEAASDRKAGDILVLRVADVSYLADYFVMLTGYSRVQVRAIADAIEDKVETDWHRRPLRTEGKVEGSWVLQDYGDVIVHIMMPKEREFYNLEAFWVHAERIPLPKSDEDEGKPT</sequence>
<keyword evidence="2" id="KW-0678">Repressor</keyword>
<dbReference type="RefSeq" id="WP_190475763.1">
    <property type="nucleotide sequence ID" value="NZ_JACJSG010000029.1"/>
</dbReference>
<dbReference type="InterPro" id="IPR004394">
    <property type="entry name" value="Iojap/RsfS/C7orf30"/>
</dbReference>
<keyword evidence="2" id="KW-0963">Cytoplasm</keyword>
<keyword evidence="2" id="KW-0810">Translation regulation</keyword>
<dbReference type="PANTHER" id="PTHR21043:SF0">
    <property type="entry name" value="MITOCHONDRIAL ASSEMBLY OF RIBOSOMAL LARGE SUBUNIT PROTEIN 1"/>
    <property type="match status" value="1"/>
</dbReference>
<dbReference type="Proteomes" id="UP000661112">
    <property type="component" value="Unassembled WGS sequence"/>
</dbReference>
<name>A0ABR8D998_9NOST</name>
<dbReference type="SUPFAM" id="SSF81301">
    <property type="entry name" value="Nucleotidyltransferase"/>
    <property type="match status" value="1"/>
</dbReference>
<dbReference type="Gene3D" id="3.30.460.10">
    <property type="entry name" value="Beta Polymerase, domain 2"/>
    <property type="match status" value="1"/>
</dbReference>
<organism evidence="3 4">
    <name type="scientific">Anabaena azotica FACHB-119</name>
    <dbReference type="NCBI Taxonomy" id="947527"/>
    <lineage>
        <taxon>Bacteria</taxon>
        <taxon>Bacillati</taxon>
        <taxon>Cyanobacteriota</taxon>
        <taxon>Cyanophyceae</taxon>
        <taxon>Nostocales</taxon>
        <taxon>Nostocaceae</taxon>
        <taxon>Anabaena</taxon>
        <taxon>Anabaena azotica</taxon>
    </lineage>
</organism>
<comment type="subunit">
    <text evidence="2">Interacts with ribosomal protein uL14 (rplN).</text>
</comment>
<comment type="function">
    <text evidence="2">Functions as a ribosomal silencing factor. Interacts with ribosomal protein uL14 (rplN), blocking formation of intersubunit bridge B8. Prevents association of the 30S and 50S ribosomal subunits and the formation of functional ribosomes, thus repressing translation.</text>
</comment>
<evidence type="ECO:0000313" key="3">
    <source>
        <dbReference type="EMBL" id="MBD2502993.1"/>
    </source>
</evidence>
<evidence type="ECO:0000313" key="4">
    <source>
        <dbReference type="Proteomes" id="UP000661112"/>
    </source>
</evidence>